<evidence type="ECO:0000256" key="17">
    <source>
        <dbReference type="HAMAP-Rule" id="MF_01965"/>
    </source>
</evidence>
<dbReference type="EMBL" id="FOZL01000001">
    <property type="protein sequence ID" value="SFS15181.1"/>
    <property type="molecule type" value="Genomic_DNA"/>
</dbReference>
<comment type="similarity">
    <text evidence="17">Belongs to the NnrD/CARKD family.</text>
</comment>
<evidence type="ECO:0000256" key="16">
    <source>
        <dbReference type="ARBA" id="ARBA00049209"/>
    </source>
</evidence>
<evidence type="ECO:0000259" key="20">
    <source>
        <dbReference type="PROSITE" id="PS51383"/>
    </source>
</evidence>
<dbReference type="GO" id="GO:0052856">
    <property type="term" value="F:NAD(P)HX epimerase activity"/>
    <property type="evidence" value="ECO:0007669"/>
    <property type="project" value="UniProtKB-UniRule"/>
</dbReference>
<dbReference type="PANTHER" id="PTHR12592:SF0">
    <property type="entry name" value="ATP-DEPENDENT (S)-NAD(P)H-HYDRATE DEHYDRATASE"/>
    <property type="match status" value="1"/>
</dbReference>
<dbReference type="GO" id="GO:0052855">
    <property type="term" value="F:ADP-dependent NAD(P)H-hydrate dehydratase activity"/>
    <property type="evidence" value="ECO:0007669"/>
    <property type="project" value="UniProtKB-UniRule"/>
</dbReference>
<proteinExistence type="inferred from homology"/>
<dbReference type="Gene3D" id="3.40.50.10260">
    <property type="entry name" value="YjeF N-terminal domain"/>
    <property type="match status" value="1"/>
</dbReference>
<reference evidence="22 23" key="1">
    <citation type="submission" date="2016-10" db="EMBL/GenBank/DDBJ databases">
        <authorList>
            <person name="de Groot N.N."/>
        </authorList>
    </citation>
    <scope>NUCLEOTIDE SEQUENCE [LARGE SCALE GENOMIC DNA]</scope>
    <source>
        <strain evidence="22 23">DSM 21001</strain>
    </source>
</reference>
<comment type="function">
    <text evidence="18">Catalyzes the epimerization of the S- and R-forms of NAD(P)HX, a damaged form of NAD(P)H that is a result of enzymatic or heat-dependent hydration. This is a prerequisite for the S-specific NAD(P)H-hydrate dehydratase to allow the repair of both epimers of NAD(P)HX.</text>
</comment>
<dbReference type="InterPro" id="IPR029056">
    <property type="entry name" value="Ribokinase-like"/>
</dbReference>
<evidence type="ECO:0000256" key="6">
    <source>
        <dbReference type="ARBA" id="ARBA00022741"/>
    </source>
</evidence>
<keyword evidence="6 17" id="KW-0547">Nucleotide-binding</keyword>
<dbReference type="GO" id="GO:0005524">
    <property type="term" value="F:ATP binding"/>
    <property type="evidence" value="ECO:0007669"/>
    <property type="project" value="UniProtKB-UniRule"/>
</dbReference>
<dbReference type="PROSITE" id="PS51385">
    <property type="entry name" value="YJEF_N"/>
    <property type="match status" value="1"/>
</dbReference>
<evidence type="ECO:0000256" key="19">
    <source>
        <dbReference type="PIRNR" id="PIRNR017184"/>
    </source>
</evidence>
<comment type="caution">
    <text evidence="18">Lacks conserved residue(s) required for the propagation of feature annotation.</text>
</comment>
<dbReference type="Pfam" id="PF01256">
    <property type="entry name" value="Carb_kinase"/>
    <property type="match status" value="1"/>
</dbReference>
<evidence type="ECO:0000256" key="18">
    <source>
        <dbReference type="HAMAP-Rule" id="MF_01966"/>
    </source>
</evidence>
<feature type="domain" description="YjeF C-terminal" evidence="20">
    <location>
        <begin position="237"/>
        <end position="526"/>
    </location>
</feature>
<feature type="binding site" evidence="17">
    <location>
        <position position="399"/>
    </location>
    <ligand>
        <name>(6S)-NADPHX</name>
        <dbReference type="ChEBI" id="CHEBI:64076"/>
    </ligand>
</feature>
<evidence type="ECO:0000256" key="8">
    <source>
        <dbReference type="ARBA" id="ARBA00022857"/>
    </source>
</evidence>
<dbReference type="PROSITE" id="PS51383">
    <property type="entry name" value="YJEF_C_3"/>
    <property type="match status" value="1"/>
</dbReference>
<evidence type="ECO:0000256" key="13">
    <source>
        <dbReference type="ARBA" id="ARBA00023268"/>
    </source>
</evidence>
<comment type="similarity">
    <text evidence="3 19">In the N-terminal section; belongs to the NnrE/AIBP family.</text>
</comment>
<evidence type="ECO:0000256" key="9">
    <source>
        <dbReference type="ARBA" id="ARBA00022958"/>
    </source>
</evidence>
<evidence type="ECO:0000256" key="2">
    <source>
        <dbReference type="ARBA" id="ARBA00000909"/>
    </source>
</evidence>
<evidence type="ECO:0000256" key="10">
    <source>
        <dbReference type="ARBA" id="ARBA00023027"/>
    </source>
</evidence>
<dbReference type="OrthoDB" id="9806925at2"/>
<dbReference type="SUPFAM" id="SSF64153">
    <property type="entry name" value="YjeF N-terminal domain-like"/>
    <property type="match status" value="1"/>
</dbReference>
<dbReference type="SUPFAM" id="SSF53613">
    <property type="entry name" value="Ribokinase-like"/>
    <property type="match status" value="1"/>
</dbReference>
<dbReference type="GO" id="GO:0046496">
    <property type="term" value="P:nicotinamide nucleotide metabolic process"/>
    <property type="evidence" value="ECO:0007669"/>
    <property type="project" value="UniProtKB-UniRule"/>
</dbReference>
<dbReference type="PANTHER" id="PTHR12592">
    <property type="entry name" value="ATP-DEPENDENT (S)-NAD(P)H-HYDRATE DEHYDRATASE FAMILY MEMBER"/>
    <property type="match status" value="1"/>
</dbReference>
<evidence type="ECO:0000256" key="14">
    <source>
        <dbReference type="ARBA" id="ARBA00025153"/>
    </source>
</evidence>
<evidence type="ECO:0000259" key="21">
    <source>
        <dbReference type="PROSITE" id="PS51385"/>
    </source>
</evidence>
<protein>
    <recommendedName>
        <fullName evidence="19">Bifunctional NAD(P)H-hydrate repair enzyme</fullName>
    </recommendedName>
    <alternativeName>
        <fullName evidence="19">Nicotinamide nucleotide repair protein</fullName>
    </alternativeName>
    <domain>
        <recommendedName>
            <fullName evidence="19">ADP-dependent (S)-NAD(P)H-hydrate dehydratase</fullName>
            <ecNumber evidence="19">4.2.1.136</ecNumber>
        </recommendedName>
        <alternativeName>
            <fullName evidence="19">ADP-dependent NAD(P)HX dehydratase</fullName>
        </alternativeName>
    </domain>
    <domain>
        <recommendedName>
            <fullName evidence="19">NAD(P)H-hydrate epimerase</fullName>
            <ecNumber evidence="19">5.1.99.6</ecNumber>
        </recommendedName>
    </domain>
</protein>
<accession>A0A1I6MHT8</accession>
<comment type="subunit">
    <text evidence="17">Homotetramer.</text>
</comment>
<dbReference type="InterPro" id="IPR000631">
    <property type="entry name" value="CARKD"/>
</dbReference>
<comment type="cofactor">
    <cofactor evidence="17">
        <name>Mg(2+)</name>
        <dbReference type="ChEBI" id="CHEBI:18420"/>
    </cofactor>
</comment>
<feature type="binding site" evidence="18">
    <location>
        <position position="170"/>
    </location>
    <ligand>
        <name>K(+)</name>
        <dbReference type="ChEBI" id="CHEBI:29103"/>
    </ligand>
</feature>
<dbReference type="HAMAP" id="MF_01965">
    <property type="entry name" value="NADHX_dehydratase"/>
    <property type="match status" value="1"/>
</dbReference>
<dbReference type="InterPro" id="IPR004443">
    <property type="entry name" value="YjeF_N_dom"/>
</dbReference>
<dbReference type="EC" id="4.2.1.136" evidence="19"/>
<keyword evidence="7 17" id="KW-0067">ATP-binding</keyword>
<dbReference type="GO" id="GO:0046872">
    <property type="term" value="F:metal ion binding"/>
    <property type="evidence" value="ECO:0007669"/>
    <property type="project" value="UniProtKB-UniRule"/>
</dbReference>
<comment type="catalytic activity">
    <reaction evidence="16 17 19">
        <text>(6S)-NADPHX + ADP = AMP + phosphate + NADPH + H(+)</text>
        <dbReference type="Rhea" id="RHEA:32235"/>
        <dbReference type="ChEBI" id="CHEBI:15378"/>
        <dbReference type="ChEBI" id="CHEBI:43474"/>
        <dbReference type="ChEBI" id="CHEBI:57783"/>
        <dbReference type="ChEBI" id="CHEBI:64076"/>
        <dbReference type="ChEBI" id="CHEBI:456215"/>
        <dbReference type="ChEBI" id="CHEBI:456216"/>
        <dbReference type="EC" id="4.2.1.136"/>
    </reaction>
</comment>
<keyword evidence="11 18" id="KW-0413">Isomerase</keyword>
<sequence length="543" mass="56705">MNLVLTAAEMAATDKRTESDYGIPLPSLMENAGAAVARFCLLHYPAATHVTVLCGKGNNGGDGLVAARHLALAGRIVSVLLLAAEESLNGPATEVLRQLRECNSSHAVRIAFTPEEESLLEEAPALEGADLILDAIVGTGFKAPLRGIATILRDRLQDMTTPIVAVDLPSGWDADSTEQTFEGAFRADAVVTFTAPKLAHVFGHLASTQTSSFGPVVVTEIGSPEEAVQSAANLTWAGAAKSIAEAPRDVNANKGKYGHILLVGGSYGTFGAPSMSSLAALRTGAGLVTAAVPKTIMNQVGLITPELMVRALEEESGAASLGNLEPKLLEALMKGISVLAIGPGLSTQGEASQFARDLIAGTTVPTVIDADALNAFAGKTDLIKQAAAGGKRILVLTPHPGEMARLAGLTVKQVEADRISLARRFATEHHITLVLKGWRTLIAHPDGRIAVNTTGNPSMAKGGSGDILTGIVAAMLAQYPNHVAEAVEAAVLLHGLAGDFAARDMDEHTVLATDTVAHLTTAFRYRVKDKQAFTWLAGLQQER</sequence>
<feature type="domain" description="YjeF N-terminal" evidence="21">
    <location>
        <begin position="10"/>
        <end position="229"/>
    </location>
</feature>
<feature type="binding site" evidence="17">
    <location>
        <begin position="436"/>
        <end position="440"/>
    </location>
    <ligand>
        <name>AMP</name>
        <dbReference type="ChEBI" id="CHEBI:456215"/>
    </ligand>
</feature>
<feature type="binding site" evidence="18">
    <location>
        <position position="167"/>
    </location>
    <ligand>
        <name>(6S)-NADPHX</name>
        <dbReference type="ChEBI" id="CHEBI:64076"/>
    </ligand>
</feature>
<comment type="cofactor">
    <cofactor evidence="18 19">
        <name>K(+)</name>
        <dbReference type="ChEBI" id="CHEBI:29103"/>
    </cofactor>
    <text evidence="18 19">Binds 1 potassium ion per subunit.</text>
</comment>
<feature type="binding site" evidence="17">
    <location>
        <position position="272"/>
    </location>
    <ligand>
        <name>(6S)-NADPHX</name>
        <dbReference type="ChEBI" id="CHEBI:64076"/>
    </ligand>
</feature>
<dbReference type="InterPro" id="IPR030677">
    <property type="entry name" value="Nnr"/>
</dbReference>
<organism evidence="22 23">
    <name type="scientific">Granulicella pectinivorans</name>
    <dbReference type="NCBI Taxonomy" id="474950"/>
    <lineage>
        <taxon>Bacteria</taxon>
        <taxon>Pseudomonadati</taxon>
        <taxon>Acidobacteriota</taxon>
        <taxon>Terriglobia</taxon>
        <taxon>Terriglobales</taxon>
        <taxon>Acidobacteriaceae</taxon>
        <taxon>Granulicella</taxon>
    </lineage>
</organism>
<feature type="binding site" evidence="18">
    <location>
        <begin position="58"/>
        <end position="62"/>
    </location>
    <ligand>
        <name>(6S)-NADPHX</name>
        <dbReference type="ChEBI" id="CHEBI:64076"/>
    </ligand>
</feature>
<evidence type="ECO:0000256" key="11">
    <source>
        <dbReference type="ARBA" id="ARBA00023235"/>
    </source>
</evidence>
<dbReference type="PIRSF" id="PIRSF017184">
    <property type="entry name" value="Nnr"/>
    <property type="match status" value="1"/>
</dbReference>
<keyword evidence="8 17" id="KW-0521">NADP</keyword>
<dbReference type="CDD" id="cd01171">
    <property type="entry name" value="YXKO-related"/>
    <property type="match status" value="1"/>
</dbReference>
<evidence type="ECO:0000256" key="4">
    <source>
        <dbReference type="ARBA" id="ARBA00009524"/>
    </source>
</evidence>
<feature type="binding site" evidence="18">
    <location>
        <position position="59"/>
    </location>
    <ligand>
        <name>K(+)</name>
        <dbReference type="ChEBI" id="CHEBI:29103"/>
    </ligand>
</feature>
<keyword evidence="12 17" id="KW-0456">Lyase</keyword>
<evidence type="ECO:0000256" key="3">
    <source>
        <dbReference type="ARBA" id="ARBA00006001"/>
    </source>
</evidence>
<gene>
    <name evidence="17" type="primary">nnrD</name>
    <name evidence="18" type="synonym">nnrE</name>
    <name evidence="22" type="ORF">SAMN05421771_2662</name>
</gene>
<comment type="catalytic activity">
    <reaction evidence="1 18 19">
        <text>(6R)-NADHX = (6S)-NADHX</text>
        <dbReference type="Rhea" id="RHEA:32215"/>
        <dbReference type="ChEBI" id="CHEBI:64074"/>
        <dbReference type="ChEBI" id="CHEBI:64075"/>
        <dbReference type="EC" id="5.1.99.6"/>
    </reaction>
</comment>
<dbReference type="STRING" id="474950.SAMN05421771_2662"/>
<dbReference type="HAMAP" id="MF_01966">
    <property type="entry name" value="NADHX_epimerase"/>
    <property type="match status" value="1"/>
</dbReference>
<keyword evidence="23" id="KW-1185">Reference proteome</keyword>
<dbReference type="Gene3D" id="3.40.1190.20">
    <property type="match status" value="1"/>
</dbReference>
<feature type="binding site" evidence="18">
    <location>
        <begin position="138"/>
        <end position="144"/>
    </location>
    <ligand>
        <name>(6S)-NADPHX</name>
        <dbReference type="ChEBI" id="CHEBI:64076"/>
    </ligand>
</feature>
<comment type="function">
    <text evidence="17">Catalyzes the dehydration of the S-form of NAD(P)HX at the expense of ADP, which is converted to AMP. Together with NAD(P)HX epimerase, which catalyzes the epimerization of the S- and R-forms, the enzyme allows the repair of both epimers of NAD(P)HX, a damaged form of NAD(P)H that is a result of enzymatic or heat-dependent hydration.</text>
</comment>
<evidence type="ECO:0000256" key="7">
    <source>
        <dbReference type="ARBA" id="ARBA00022840"/>
    </source>
</evidence>
<feature type="binding site" evidence="17">
    <location>
        <position position="465"/>
    </location>
    <ligand>
        <name>AMP</name>
        <dbReference type="ChEBI" id="CHEBI:456215"/>
    </ligand>
</feature>
<evidence type="ECO:0000256" key="5">
    <source>
        <dbReference type="ARBA" id="ARBA00022723"/>
    </source>
</evidence>
<dbReference type="EC" id="5.1.99.6" evidence="19"/>
<feature type="binding site" evidence="17">
    <location>
        <position position="466"/>
    </location>
    <ligand>
        <name>(6S)-NADPHX</name>
        <dbReference type="ChEBI" id="CHEBI:64076"/>
    </ligand>
</feature>
<evidence type="ECO:0000256" key="1">
    <source>
        <dbReference type="ARBA" id="ARBA00000013"/>
    </source>
</evidence>
<comment type="catalytic activity">
    <reaction evidence="2 18 19">
        <text>(6R)-NADPHX = (6S)-NADPHX</text>
        <dbReference type="Rhea" id="RHEA:32227"/>
        <dbReference type="ChEBI" id="CHEBI:64076"/>
        <dbReference type="ChEBI" id="CHEBI:64077"/>
        <dbReference type="EC" id="5.1.99.6"/>
    </reaction>
</comment>
<evidence type="ECO:0000313" key="23">
    <source>
        <dbReference type="Proteomes" id="UP000199024"/>
    </source>
</evidence>
<dbReference type="RefSeq" id="WP_089839566.1">
    <property type="nucleotide sequence ID" value="NZ_FOZL01000001.1"/>
</dbReference>
<dbReference type="AlphaFoldDB" id="A0A1I6MHT8"/>
<evidence type="ECO:0000256" key="15">
    <source>
        <dbReference type="ARBA" id="ARBA00048238"/>
    </source>
</evidence>
<keyword evidence="13" id="KW-0511">Multifunctional enzyme</keyword>
<keyword evidence="5 18" id="KW-0479">Metal-binding</keyword>
<comment type="function">
    <text evidence="14 19">Bifunctional enzyme that catalyzes the epimerization of the S- and R-forms of NAD(P)HX and the dehydration of the S-form of NAD(P)HX at the expense of ADP, which is converted to AMP. This allows the repair of both epimers of NAD(P)HX, a damaged form of NAD(P)H that is a result of enzymatic or heat-dependent hydration.</text>
</comment>
<dbReference type="Pfam" id="PF03853">
    <property type="entry name" value="YjeF_N"/>
    <property type="match status" value="1"/>
</dbReference>
<dbReference type="Proteomes" id="UP000199024">
    <property type="component" value="Unassembled WGS sequence"/>
</dbReference>
<comment type="similarity">
    <text evidence="18">Belongs to the NnrE/AIBP family.</text>
</comment>
<feature type="binding site" evidence="17">
    <location>
        <position position="344"/>
    </location>
    <ligand>
        <name>(6S)-NADPHX</name>
        <dbReference type="ChEBI" id="CHEBI:64076"/>
    </ligand>
</feature>
<comment type="catalytic activity">
    <reaction evidence="15 17 19">
        <text>(6S)-NADHX + ADP = AMP + phosphate + NADH + H(+)</text>
        <dbReference type="Rhea" id="RHEA:32223"/>
        <dbReference type="ChEBI" id="CHEBI:15378"/>
        <dbReference type="ChEBI" id="CHEBI:43474"/>
        <dbReference type="ChEBI" id="CHEBI:57945"/>
        <dbReference type="ChEBI" id="CHEBI:64074"/>
        <dbReference type="ChEBI" id="CHEBI:456215"/>
        <dbReference type="ChEBI" id="CHEBI:456216"/>
        <dbReference type="EC" id="4.2.1.136"/>
    </reaction>
</comment>
<keyword evidence="10 17" id="KW-0520">NAD</keyword>
<dbReference type="GO" id="GO:0110051">
    <property type="term" value="P:metabolite repair"/>
    <property type="evidence" value="ECO:0007669"/>
    <property type="project" value="TreeGrafter"/>
</dbReference>
<dbReference type="NCBIfam" id="TIGR00197">
    <property type="entry name" value="yjeF_nterm"/>
    <property type="match status" value="1"/>
</dbReference>
<evidence type="ECO:0000256" key="12">
    <source>
        <dbReference type="ARBA" id="ARBA00023239"/>
    </source>
</evidence>
<feature type="binding site" evidence="18">
    <location>
        <position position="134"/>
    </location>
    <ligand>
        <name>K(+)</name>
        <dbReference type="ChEBI" id="CHEBI:29103"/>
    </ligand>
</feature>
<comment type="similarity">
    <text evidence="4 19">In the C-terminal section; belongs to the NnrD/CARKD family.</text>
</comment>
<keyword evidence="9 18" id="KW-0630">Potassium</keyword>
<dbReference type="NCBIfam" id="TIGR00196">
    <property type="entry name" value="yjeF_cterm"/>
    <property type="match status" value="1"/>
</dbReference>
<name>A0A1I6MHT8_9BACT</name>
<evidence type="ECO:0000313" key="22">
    <source>
        <dbReference type="EMBL" id="SFS15181.1"/>
    </source>
</evidence>
<dbReference type="InterPro" id="IPR036652">
    <property type="entry name" value="YjeF_N_dom_sf"/>
</dbReference>